<proteinExistence type="inferred from homology"/>
<dbReference type="Pfam" id="PF01924">
    <property type="entry name" value="HypD"/>
    <property type="match status" value="1"/>
</dbReference>
<keyword evidence="3" id="KW-0408">Iron</keyword>
<dbReference type="InterPro" id="IPR042244">
    <property type="entry name" value="HypD_2_sf"/>
</dbReference>
<dbReference type="Proteomes" id="UP000538931">
    <property type="component" value="Unassembled WGS sequence"/>
</dbReference>
<name>A0A7W1WXB5_9GAMM</name>
<organism evidence="5 6">
    <name type="scientific">Marinobacterium marinum</name>
    <dbReference type="NCBI Taxonomy" id="2756129"/>
    <lineage>
        <taxon>Bacteria</taxon>
        <taxon>Pseudomonadati</taxon>
        <taxon>Pseudomonadota</taxon>
        <taxon>Gammaproteobacteria</taxon>
        <taxon>Oceanospirillales</taxon>
        <taxon>Oceanospirillaceae</taxon>
        <taxon>Marinobacterium</taxon>
    </lineage>
</organism>
<keyword evidence="2" id="KW-0479">Metal-binding</keyword>
<evidence type="ECO:0000256" key="3">
    <source>
        <dbReference type="ARBA" id="ARBA00023004"/>
    </source>
</evidence>
<dbReference type="InterPro" id="IPR002780">
    <property type="entry name" value="Hyd_form_HypD"/>
</dbReference>
<dbReference type="RefSeq" id="WP_181737990.1">
    <property type="nucleotide sequence ID" value="NZ_JACEMT010000041.1"/>
</dbReference>
<dbReference type="NCBIfam" id="TIGR00075">
    <property type="entry name" value="hypD"/>
    <property type="match status" value="1"/>
</dbReference>
<keyword evidence="6" id="KW-1185">Reference proteome</keyword>
<evidence type="ECO:0000256" key="2">
    <source>
        <dbReference type="ARBA" id="ARBA00022723"/>
    </source>
</evidence>
<sequence>MKYVDEFRNPVEARRLGEHLARRMALPELQSRRPVRIMEVCGGHTHTIFRYGLEALLPEGIELIHGPGCPVCVLPPERIDDCLTLAEQHDVILTTFGDAMRVPGSRGSLLQARARGADIRTVYSPLDALQVARDNPDRKVVFFALGFETTMPGTAITLQQAVEEGIANFYLFCHHVTIVPILKALLDDPFMQVDAFIGPGHVSMVIGMTPYTFIADQYRKPVVVAGFEPLDILQSIVMVLEQLREGRTEVENQYIRVVSRDGNRQALQAVADVFALRARSSWRGLGEIERSGVGLKPAYAAFDAERLLVAPSVRRAEPVDCRCSEVLKGQLHPRQCPLFGRACTPEHPRGALMVSSEGACAACHQYQGRG</sequence>
<evidence type="ECO:0000256" key="4">
    <source>
        <dbReference type="PIRNR" id="PIRNR005622"/>
    </source>
</evidence>
<comment type="caution">
    <text evidence="5">The sequence shown here is derived from an EMBL/GenBank/DDBJ whole genome shotgun (WGS) entry which is preliminary data.</text>
</comment>
<reference evidence="5 6" key="1">
    <citation type="submission" date="2020-07" db="EMBL/GenBank/DDBJ databases">
        <title>Bacterium isolated from marien macroalgae.</title>
        <authorList>
            <person name="Zhu K."/>
            <person name="Lu D."/>
            <person name="Du Z."/>
        </authorList>
    </citation>
    <scope>NUCLEOTIDE SEQUENCE [LARGE SCALE GENOMIC DNA]</scope>
    <source>
        <strain evidence="5 6">3-1745</strain>
    </source>
</reference>
<dbReference type="PIRSF" id="PIRSF005622">
    <property type="entry name" value="Hydrgn_mat_hypD"/>
    <property type="match status" value="1"/>
</dbReference>
<dbReference type="GO" id="GO:0005506">
    <property type="term" value="F:iron ion binding"/>
    <property type="evidence" value="ECO:0007669"/>
    <property type="project" value="TreeGrafter"/>
</dbReference>
<dbReference type="GO" id="GO:0051539">
    <property type="term" value="F:4 iron, 4 sulfur cluster binding"/>
    <property type="evidence" value="ECO:0007669"/>
    <property type="project" value="TreeGrafter"/>
</dbReference>
<gene>
    <name evidence="5" type="primary">hypD</name>
    <name evidence="5" type="ORF">H1S06_05345</name>
</gene>
<dbReference type="InterPro" id="IPR042243">
    <property type="entry name" value="HypD_1"/>
</dbReference>
<evidence type="ECO:0000313" key="6">
    <source>
        <dbReference type="Proteomes" id="UP000538931"/>
    </source>
</evidence>
<protein>
    <recommendedName>
        <fullName evidence="4">Hydrogenase maturation factor</fullName>
    </recommendedName>
</protein>
<dbReference type="Gene3D" id="6.10.20.100">
    <property type="match status" value="1"/>
</dbReference>
<dbReference type="GO" id="GO:0070025">
    <property type="term" value="F:carbon monoxide binding"/>
    <property type="evidence" value="ECO:0007669"/>
    <property type="project" value="TreeGrafter"/>
</dbReference>
<dbReference type="GO" id="GO:0051604">
    <property type="term" value="P:protein maturation"/>
    <property type="evidence" value="ECO:0007669"/>
    <property type="project" value="TreeGrafter"/>
</dbReference>
<comment type="similarity">
    <text evidence="1 4">Belongs to the HypD family.</text>
</comment>
<dbReference type="PANTHER" id="PTHR30149">
    <property type="entry name" value="HYDROGENASE PROTEIN ASSEMBLY PROTEIN HYPD"/>
    <property type="match status" value="1"/>
</dbReference>
<evidence type="ECO:0000313" key="5">
    <source>
        <dbReference type="EMBL" id="MBA4501786.1"/>
    </source>
</evidence>
<dbReference type="AlphaFoldDB" id="A0A7W1WXB5"/>
<dbReference type="PANTHER" id="PTHR30149:SF0">
    <property type="entry name" value="HYDROGENASE MATURATION FACTOR HYPD"/>
    <property type="match status" value="1"/>
</dbReference>
<accession>A0A7W1WXB5</accession>
<dbReference type="Gene3D" id="3.40.50.11750">
    <property type="entry name" value="HypD, alpha/beta domain 1"/>
    <property type="match status" value="2"/>
</dbReference>
<dbReference type="EMBL" id="JACEMT010000041">
    <property type="protein sequence ID" value="MBA4501786.1"/>
    <property type="molecule type" value="Genomic_DNA"/>
</dbReference>
<evidence type="ECO:0000256" key="1">
    <source>
        <dbReference type="ARBA" id="ARBA00007888"/>
    </source>
</evidence>